<name>A0A098VQR1_9MICR</name>
<dbReference type="RefSeq" id="XP_013237779.1">
    <property type="nucleotide sequence ID" value="XM_013382325.1"/>
</dbReference>
<dbReference type="Proteomes" id="UP000029725">
    <property type="component" value="Unassembled WGS sequence"/>
</dbReference>
<dbReference type="PANTHER" id="PTHR23183">
    <property type="entry name" value="NOP14"/>
    <property type="match status" value="1"/>
</dbReference>
<evidence type="ECO:0000256" key="9">
    <source>
        <dbReference type="ARBA" id="ARBA00046271"/>
    </source>
</evidence>
<evidence type="ECO:0000256" key="8">
    <source>
        <dbReference type="ARBA" id="ARBA00024695"/>
    </source>
</evidence>
<dbReference type="AlphaFoldDB" id="A0A098VQR1"/>
<keyword evidence="12" id="KW-1185">Reference proteome</keyword>
<gene>
    <name evidence="11" type="ORF">DI09_38p220</name>
</gene>
<dbReference type="Pfam" id="PF05648">
    <property type="entry name" value="PEX11"/>
    <property type="match status" value="1"/>
</dbReference>
<comment type="similarity">
    <text evidence="2">Belongs to the NOP14 family.</text>
</comment>
<evidence type="ECO:0000313" key="12">
    <source>
        <dbReference type="Proteomes" id="UP000029725"/>
    </source>
</evidence>
<dbReference type="GO" id="GO:0030490">
    <property type="term" value="P:maturation of SSU-rRNA"/>
    <property type="evidence" value="ECO:0007669"/>
    <property type="project" value="TreeGrafter"/>
</dbReference>
<proteinExistence type="inferred from homology"/>
<dbReference type="Pfam" id="PF04147">
    <property type="entry name" value="Nop14"/>
    <property type="match status" value="1"/>
</dbReference>
<protein>
    <submittedName>
        <fullName evidence="11">Uncharacterized protein</fullName>
    </submittedName>
</protein>
<keyword evidence="7" id="KW-0539">Nucleus</keyword>
<evidence type="ECO:0000256" key="1">
    <source>
        <dbReference type="ARBA" id="ARBA00004604"/>
    </source>
</evidence>
<accession>A0A098VQR1</accession>
<evidence type="ECO:0000256" key="10">
    <source>
        <dbReference type="SAM" id="MobiDB-lite"/>
    </source>
</evidence>
<evidence type="ECO:0000256" key="4">
    <source>
        <dbReference type="ARBA" id="ARBA00022552"/>
    </source>
</evidence>
<dbReference type="GO" id="GO:0030692">
    <property type="term" value="C:Noc4p-Nop14p complex"/>
    <property type="evidence" value="ECO:0007669"/>
    <property type="project" value="TreeGrafter"/>
</dbReference>
<evidence type="ECO:0000313" key="11">
    <source>
        <dbReference type="EMBL" id="KGG51352.1"/>
    </source>
</evidence>
<reference evidence="11 12" key="1">
    <citation type="submission" date="2014-04" db="EMBL/GenBank/DDBJ databases">
        <title>A new species of microsporidia sheds light on the evolution of extreme parasitism.</title>
        <authorList>
            <person name="Haag K.L."/>
            <person name="James T.Y."/>
            <person name="Larsson R."/>
            <person name="Schaer T.M."/>
            <person name="Refardt D."/>
            <person name="Pombert J.-F."/>
            <person name="Ebert D."/>
        </authorList>
    </citation>
    <scope>NUCLEOTIDE SEQUENCE [LARGE SCALE GENOMIC DNA]</scope>
    <source>
        <strain evidence="11 12">UGP3</strain>
        <tissue evidence="11">Spores</tissue>
    </source>
</reference>
<dbReference type="PANTHER" id="PTHR23183:SF0">
    <property type="entry name" value="NUCLEOLAR PROTEIN 14"/>
    <property type="match status" value="1"/>
</dbReference>
<organism evidence="11 12">
    <name type="scientific">Mitosporidium daphniae</name>
    <dbReference type="NCBI Taxonomy" id="1485682"/>
    <lineage>
        <taxon>Eukaryota</taxon>
        <taxon>Fungi</taxon>
        <taxon>Fungi incertae sedis</taxon>
        <taxon>Microsporidia</taxon>
        <taxon>Mitosporidium</taxon>
    </lineage>
</organism>
<dbReference type="InterPro" id="IPR008733">
    <property type="entry name" value="PEX11"/>
</dbReference>
<dbReference type="HOGENOM" id="CLU_377254_0_0_1"/>
<dbReference type="GO" id="GO:0016559">
    <property type="term" value="P:peroxisome fission"/>
    <property type="evidence" value="ECO:0007669"/>
    <property type="project" value="InterPro"/>
</dbReference>
<comment type="subcellular location">
    <subcellularLocation>
        <location evidence="1">Nucleus</location>
        <location evidence="1">Nucleolus</location>
    </subcellularLocation>
    <subcellularLocation>
        <location evidence="9">Peroxisome membrane</location>
    </subcellularLocation>
</comment>
<evidence type="ECO:0000256" key="5">
    <source>
        <dbReference type="ARBA" id="ARBA00023136"/>
    </source>
</evidence>
<feature type="region of interest" description="Disordered" evidence="10">
    <location>
        <begin position="254"/>
        <end position="294"/>
    </location>
</feature>
<dbReference type="GO" id="GO:0032040">
    <property type="term" value="C:small-subunit processome"/>
    <property type="evidence" value="ECO:0007669"/>
    <property type="project" value="InterPro"/>
</dbReference>
<dbReference type="OrthoDB" id="411017at2759"/>
<dbReference type="GeneID" id="25259769"/>
<sequence length="735" mass="81290">MATAAGALRGTHAVISTIDGKDKALKIIQYAAKLYLSLGLVRGSSSIKGLARALSAARRIYRLGRAFPDTANQIEAKGSPSFVELCGIVTDWIDDILTIDMLLSLDISGKDHLERVSTSLWLLTTIYELMRRSNSGIKQCKLMSDTIFCVIELSDAASTRRAAATGQAVAGLAAALFAVAAKVMAPRRPVALGRESLLREYAERQISNSFADRRINKSALDRFTAEHRRRFKISKRAASRMKFALGDEEITLTHRGRALGDEQSTDDDNEGSESGGELSAEHVHESHFGGHRSKAEVMREVMCKSKRHKAERQAQHRMDEELQDELDEEFGDIRGLLSFAPKGPVASVSGAFEDIVTTLQSERKKAVATSRTPSSAEKAAYLRDAEQARLARELDLPESEQNDHESEDTNAYNKVMGNVHADEEETEAVVEKHDKASEKAMRLISDGGSRQNEISVYTLLEQLLEAVDQAGCGQEWFVERILQLEATVRILPSDLLRGFAVAIQKLLFAPLEAKKLFLLGIIIERIFSVTDARHSVATVFVLVLTGQIYSFEHAGDILRGSLLLLRLAGARRHLVSEAIHGLNAVLELTATPFKAHSCETDDVAAISDWELFMGPLLQAKRMASIAQAALCYAKRRLAENQPSADSILCAPMTMLVERRVKAPRLLEPVLADHLKKRRDAKDEGSYLRSAHRREHRGAIRELRRDTKVLASVKHAAVRQRREANSALAGRPYTLH</sequence>
<comment type="function">
    <text evidence="8">Involved in nucleolar processing of pre-18S ribosomal RNA. Has a role in the nuclear export of 40S pre-ribosomal subunit to the cytoplasm.</text>
</comment>
<evidence type="ECO:0000256" key="2">
    <source>
        <dbReference type="ARBA" id="ARBA00007466"/>
    </source>
</evidence>
<dbReference type="VEuPathDB" id="MicrosporidiaDB:DI09_38p220"/>
<dbReference type="InterPro" id="IPR007276">
    <property type="entry name" value="Nop14"/>
</dbReference>
<comment type="caution">
    <text evidence="11">The sequence shown here is derived from an EMBL/GenBank/DDBJ whole genome shotgun (WGS) entry which is preliminary data.</text>
</comment>
<feature type="compositionally biased region" description="Basic and acidic residues" evidence="10">
    <location>
        <begin position="279"/>
        <end position="294"/>
    </location>
</feature>
<keyword evidence="3" id="KW-0690">Ribosome biogenesis</keyword>
<keyword evidence="5" id="KW-0472">Membrane</keyword>
<keyword evidence="6" id="KW-0576">Peroxisome</keyword>
<keyword evidence="4" id="KW-0698">rRNA processing</keyword>
<evidence type="ECO:0000256" key="6">
    <source>
        <dbReference type="ARBA" id="ARBA00023140"/>
    </source>
</evidence>
<evidence type="ECO:0000256" key="7">
    <source>
        <dbReference type="ARBA" id="ARBA00023242"/>
    </source>
</evidence>
<dbReference type="GO" id="GO:0005778">
    <property type="term" value="C:peroxisomal membrane"/>
    <property type="evidence" value="ECO:0007669"/>
    <property type="project" value="UniProtKB-SubCell"/>
</dbReference>
<dbReference type="EMBL" id="JMKJ01000321">
    <property type="protein sequence ID" value="KGG51352.1"/>
    <property type="molecule type" value="Genomic_DNA"/>
</dbReference>
<evidence type="ECO:0000256" key="3">
    <source>
        <dbReference type="ARBA" id="ARBA00022517"/>
    </source>
</evidence>